<proteinExistence type="predicted"/>
<name>A0A1E7N9J4_KITAU</name>
<evidence type="ECO:0000313" key="2">
    <source>
        <dbReference type="EMBL" id="OEV37362.1"/>
    </source>
</evidence>
<comment type="caution">
    <text evidence="2">The sequence shown here is derived from an EMBL/GenBank/DDBJ whole genome shotgun (WGS) entry which is preliminary data.</text>
</comment>
<sequence length="101" mass="10187">MLMSEARNWKRALAASGGGGDGMVCLTAAALKDAAAVKGSVVSKTHATPLVCSPRKTGKTTIKTLYAVTSLAAETAIAAQRALELGPEKAVIGKLDISSGC</sequence>
<reference evidence="1" key="1">
    <citation type="journal article" date="2014" name="Int. J. Syst. Evol. Microbiol.">
        <title>Complete genome sequence of Corynebacterium casei LMG S-19264T (=DSM 44701T), isolated from a smear-ripened cheese.</title>
        <authorList>
            <consortium name="US DOE Joint Genome Institute (JGI-PGF)"/>
            <person name="Walter F."/>
            <person name="Albersmeier A."/>
            <person name="Kalinowski J."/>
            <person name="Ruckert C."/>
        </authorList>
    </citation>
    <scope>NUCLEOTIDE SEQUENCE</scope>
    <source>
        <strain evidence="1">JCM 4434</strain>
    </source>
</reference>
<accession>A0A8H9I2S8</accession>
<dbReference type="AlphaFoldDB" id="A0A1E7N9J4"/>
<reference evidence="2" key="4">
    <citation type="submission" date="2016-08" db="EMBL/GenBank/DDBJ databases">
        <title>Sequencing, Assembly and Comparative Genomics of S. aureofaciens ATCC 10762.</title>
        <authorList>
            <person name="Gradnigo J.S."/>
            <person name="Johnson N."/>
            <person name="Somerville G.A."/>
        </authorList>
    </citation>
    <scope>NUCLEOTIDE SEQUENCE [LARGE SCALE GENOMIC DNA]</scope>
    <source>
        <strain evidence="2">ATCC 10762</strain>
    </source>
</reference>
<dbReference type="GeneID" id="97489299"/>
<dbReference type="Proteomes" id="UP000037395">
    <property type="component" value="Unassembled WGS sequence"/>
</dbReference>
<reference evidence="2 3" key="2">
    <citation type="submission" date="2014-07" db="EMBL/GenBank/DDBJ databases">
        <authorList>
            <person name="Zhang J.E."/>
            <person name="Yang H."/>
            <person name="Guo J."/>
            <person name="Deng Z."/>
            <person name="Luo H."/>
            <person name="Luo M."/>
            <person name="Zhao B."/>
        </authorList>
    </citation>
    <scope>NUCLEOTIDE SEQUENCE [LARGE SCALE GENOMIC DNA]</scope>
    <source>
        <strain evidence="2">ATCC 10762</strain>
        <strain evidence="3">ATCC 10762 / DSM 40127 / CCM 3239 / JCM 4008 / LMG 5968 / NBRC 12843 / NCIMB 8234 / A-377</strain>
    </source>
</reference>
<dbReference type="RefSeq" id="WP_030556434.1">
    <property type="nucleotide sequence ID" value="NZ_BMUB01000024.1"/>
</dbReference>
<keyword evidence="3" id="KW-1185">Reference proteome</keyword>
<evidence type="ECO:0000313" key="1">
    <source>
        <dbReference type="EMBL" id="GGV00492.1"/>
    </source>
</evidence>
<reference evidence="1" key="5">
    <citation type="submission" date="2020-09" db="EMBL/GenBank/DDBJ databases">
        <authorList>
            <person name="Sun Q."/>
            <person name="Ohkuma M."/>
        </authorList>
    </citation>
    <scope>NUCLEOTIDE SEQUENCE</scope>
    <source>
        <strain evidence="1">JCM 4434</strain>
    </source>
</reference>
<dbReference type="KEGG" id="kau:B6264_29620"/>
<organism evidence="2 3">
    <name type="scientific">Kitasatospora aureofaciens</name>
    <name type="common">Streptomyces aureofaciens</name>
    <dbReference type="NCBI Taxonomy" id="1894"/>
    <lineage>
        <taxon>Bacteria</taxon>
        <taxon>Bacillati</taxon>
        <taxon>Actinomycetota</taxon>
        <taxon>Actinomycetes</taxon>
        <taxon>Kitasatosporales</taxon>
        <taxon>Streptomycetaceae</taxon>
        <taxon>Kitasatospora</taxon>
    </lineage>
</organism>
<evidence type="ECO:0000313" key="3">
    <source>
        <dbReference type="Proteomes" id="UP000037395"/>
    </source>
</evidence>
<dbReference type="Proteomes" id="UP000610124">
    <property type="component" value="Unassembled WGS sequence"/>
</dbReference>
<reference evidence="3" key="3">
    <citation type="submission" date="2016-08" db="EMBL/GenBank/DDBJ databases">
        <title>Sequencing, assembly and comparative genomics of S. aureofaciens ATCC 10762.</title>
        <authorList>
            <person name="Gradnigo J.S."/>
            <person name="Johnson N."/>
            <person name="Somerville G.A."/>
        </authorList>
    </citation>
    <scope>NUCLEOTIDE SEQUENCE [LARGE SCALE GENOMIC DNA]</scope>
    <source>
        <strain evidence="3">ATCC 10762 / DSM 40127 / CCM 3239 / JCM 4008 / LMG 5968 / NBRC 12843 / NCIMB 8234 / A-377</strain>
    </source>
</reference>
<dbReference type="EMBL" id="BMUB01000024">
    <property type="protein sequence ID" value="GGV00492.1"/>
    <property type="molecule type" value="Genomic_DNA"/>
</dbReference>
<dbReference type="EMBL" id="JPRF03000021">
    <property type="protein sequence ID" value="OEV37362.1"/>
    <property type="molecule type" value="Genomic_DNA"/>
</dbReference>
<gene>
    <name evidence="1" type="ORF">GCM10010502_63720</name>
    <name evidence="2" type="ORF">HS99_0006145</name>
</gene>
<accession>A0A1E7N9J4</accession>
<protein>
    <submittedName>
        <fullName evidence="2">Uncharacterized protein</fullName>
    </submittedName>
</protein>